<dbReference type="InterPro" id="IPR003718">
    <property type="entry name" value="OsmC/Ohr_fam"/>
</dbReference>
<dbReference type="EMBL" id="JBEPMO010000012">
    <property type="protein sequence ID" value="MET3732413.1"/>
    <property type="molecule type" value="Genomic_DNA"/>
</dbReference>
<accession>A0ABV2LV25</accession>
<dbReference type="SUPFAM" id="SSF82784">
    <property type="entry name" value="OsmC-like"/>
    <property type="match status" value="1"/>
</dbReference>
<comment type="caution">
    <text evidence="1">The sequence shown here is derived from an EMBL/GenBank/DDBJ whole genome shotgun (WGS) entry which is preliminary data.</text>
</comment>
<sequence>MNVKSIAITKKENYRTQIQTDPHHFIVDEPISVGGKDFGPSPGELLAASLASCSSITVKLYADRKGWDLQEVEVEVDFERDAKFNVTKFTKKLKFTGDLSQEQIDKLYEIAGKCPIHRMLANPIEISSEVVK</sequence>
<name>A0ABV2LV25_9FLAO</name>
<dbReference type="InterPro" id="IPR036102">
    <property type="entry name" value="OsmC/Ohrsf"/>
</dbReference>
<organism evidence="1 2">
    <name type="scientific">Moheibacter stercoris</name>
    <dbReference type="NCBI Taxonomy" id="1628251"/>
    <lineage>
        <taxon>Bacteria</taxon>
        <taxon>Pseudomonadati</taxon>
        <taxon>Bacteroidota</taxon>
        <taxon>Flavobacteriia</taxon>
        <taxon>Flavobacteriales</taxon>
        <taxon>Weeksellaceae</taxon>
        <taxon>Moheibacter</taxon>
    </lineage>
</organism>
<dbReference type="RefSeq" id="WP_354509613.1">
    <property type="nucleotide sequence ID" value="NZ_JBEPMO010000012.1"/>
</dbReference>
<keyword evidence="2" id="KW-1185">Reference proteome</keyword>
<dbReference type="InterPro" id="IPR015946">
    <property type="entry name" value="KH_dom-like_a/b"/>
</dbReference>
<dbReference type="Gene3D" id="3.30.300.20">
    <property type="match status" value="1"/>
</dbReference>
<evidence type="ECO:0000313" key="2">
    <source>
        <dbReference type="Proteomes" id="UP001549146"/>
    </source>
</evidence>
<gene>
    <name evidence="1" type="ORF">ABID46_002002</name>
</gene>
<protein>
    <submittedName>
        <fullName evidence="1">Redox protein</fullName>
    </submittedName>
</protein>
<dbReference type="PANTHER" id="PTHR39624">
    <property type="entry name" value="PROTEIN INVOLVED IN RIMO-MEDIATED BETA-METHYLTHIOLATION OF RIBOSOMAL PROTEIN S12 YCAO"/>
    <property type="match status" value="1"/>
</dbReference>
<dbReference type="Proteomes" id="UP001549146">
    <property type="component" value="Unassembled WGS sequence"/>
</dbReference>
<dbReference type="PANTHER" id="PTHR39624:SF2">
    <property type="entry name" value="OSMC-LIKE PROTEIN"/>
    <property type="match status" value="1"/>
</dbReference>
<reference evidence="1 2" key="1">
    <citation type="submission" date="2024-06" db="EMBL/GenBank/DDBJ databases">
        <title>Genomic Encyclopedia of Type Strains, Phase IV (KMG-IV): sequencing the most valuable type-strain genomes for metagenomic binning, comparative biology and taxonomic classification.</title>
        <authorList>
            <person name="Goeker M."/>
        </authorList>
    </citation>
    <scope>NUCLEOTIDE SEQUENCE [LARGE SCALE GENOMIC DNA]</scope>
    <source>
        <strain evidence="1 2">DSM 29388</strain>
    </source>
</reference>
<dbReference type="Pfam" id="PF02566">
    <property type="entry name" value="OsmC"/>
    <property type="match status" value="1"/>
</dbReference>
<proteinExistence type="predicted"/>
<evidence type="ECO:0000313" key="1">
    <source>
        <dbReference type="EMBL" id="MET3732413.1"/>
    </source>
</evidence>